<keyword evidence="4" id="KW-0862">Zinc</keyword>
<accession>A0A7J7K1P3</accession>
<dbReference type="InterPro" id="IPR001965">
    <property type="entry name" value="Znf_PHD"/>
</dbReference>
<dbReference type="GO" id="GO:0003677">
    <property type="term" value="F:DNA binding"/>
    <property type="evidence" value="ECO:0007669"/>
    <property type="project" value="UniProtKB-KW"/>
</dbReference>
<dbReference type="PROSITE" id="PS51058">
    <property type="entry name" value="ZF_CXXC"/>
    <property type="match status" value="1"/>
</dbReference>
<dbReference type="InterPro" id="IPR037869">
    <property type="entry name" value="Spp1/CFP1"/>
</dbReference>
<dbReference type="SUPFAM" id="SSF57903">
    <property type="entry name" value="FYVE/PHD zinc finger"/>
    <property type="match status" value="1"/>
</dbReference>
<keyword evidence="3 7" id="KW-0863">Zinc-finger</keyword>
<comment type="subcellular location">
    <subcellularLocation>
        <location evidence="1">Nucleus</location>
    </subcellularLocation>
</comment>
<evidence type="ECO:0000313" key="11">
    <source>
        <dbReference type="Proteomes" id="UP000593567"/>
    </source>
</evidence>
<dbReference type="Pfam" id="PF00628">
    <property type="entry name" value="PHD"/>
    <property type="match status" value="1"/>
</dbReference>
<comment type="caution">
    <text evidence="10">The sequence shown here is derived from an EMBL/GenBank/DDBJ whole genome shotgun (WGS) entry which is preliminary data.</text>
</comment>
<keyword evidence="5" id="KW-0238">DNA-binding</keyword>
<reference evidence="10" key="1">
    <citation type="submission" date="2020-06" db="EMBL/GenBank/DDBJ databases">
        <title>Draft genome of Bugula neritina, a colonial animal packing powerful symbionts and potential medicines.</title>
        <authorList>
            <person name="Rayko M."/>
        </authorList>
    </citation>
    <scope>NUCLEOTIDE SEQUENCE [LARGE SCALE GENOMIC DNA]</scope>
    <source>
        <strain evidence="10">Kwan_BN1</strain>
    </source>
</reference>
<proteinExistence type="predicted"/>
<feature type="region of interest" description="Disordered" evidence="8">
    <location>
        <begin position="51"/>
        <end position="73"/>
    </location>
</feature>
<dbReference type="EMBL" id="VXIV02001497">
    <property type="protein sequence ID" value="KAF6032560.1"/>
    <property type="molecule type" value="Genomic_DNA"/>
</dbReference>
<evidence type="ECO:0000256" key="5">
    <source>
        <dbReference type="ARBA" id="ARBA00023125"/>
    </source>
</evidence>
<dbReference type="InterPro" id="IPR013083">
    <property type="entry name" value="Znf_RING/FYVE/PHD"/>
</dbReference>
<dbReference type="GO" id="GO:0008270">
    <property type="term" value="F:zinc ion binding"/>
    <property type="evidence" value="ECO:0007669"/>
    <property type="project" value="UniProtKB-KW"/>
</dbReference>
<feature type="compositionally biased region" description="Low complexity" evidence="8">
    <location>
        <begin position="175"/>
        <end position="185"/>
    </location>
</feature>
<sequence length="295" mass="32994">MGEKQRYCICRSRDSKSFMIACDKCEEWFHGKCIKITPEKAKHIKEIKYKKKKEKHSHHSDEPPSKQAKLSFGSGKAKSIANKQCGNCENCERIEDCGRCDFCKDMKKFGGPNRIRQKCRLRQCKELGIRPDDLRSSAYNDDPPSPTAPPSPATSPTPPTPTTPTPTPTPPTPSTPTTNAAPVKGKPGRKPKFPRPPKPEKQKRGPKPKTFKEPKESKPRKPYTRRKTNENSVGRVTMKEVDRQCFGPSCVNSARPDSKYCSDDCGMKLGNASGGHHARPNCPMAELSLRCRAEE</sequence>
<dbReference type="PANTHER" id="PTHR46174:SF1">
    <property type="entry name" value="CXXC-TYPE ZINC FINGER PROTEIN 1"/>
    <property type="match status" value="1"/>
</dbReference>
<keyword evidence="6" id="KW-0539">Nucleus</keyword>
<evidence type="ECO:0000256" key="1">
    <source>
        <dbReference type="ARBA" id="ARBA00004123"/>
    </source>
</evidence>
<dbReference type="Proteomes" id="UP000593567">
    <property type="component" value="Unassembled WGS sequence"/>
</dbReference>
<dbReference type="InterPro" id="IPR002857">
    <property type="entry name" value="Znf_CXXC"/>
</dbReference>
<evidence type="ECO:0000256" key="4">
    <source>
        <dbReference type="ARBA" id="ARBA00022833"/>
    </source>
</evidence>
<protein>
    <submittedName>
        <fullName evidence="10">CXXC1</fullName>
    </submittedName>
</protein>
<dbReference type="InterPro" id="IPR019787">
    <property type="entry name" value="Znf_PHD-finger"/>
</dbReference>
<dbReference type="GO" id="GO:0045893">
    <property type="term" value="P:positive regulation of DNA-templated transcription"/>
    <property type="evidence" value="ECO:0007669"/>
    <property type="project" value="TreeGrafter"/>
</dbReference>
<evidence type="ECO:0000256" key="7">
    <source>
        <dbReference type="PROSITE-ProRule" id="PRU00509"/>
    </source>
</evidence>
<name>A0A7J7K1P3_BUGNE</name>
<feature type="domain" description="CXXC-type" evidence="9">
    <location>
        <begin position="75"/>
        <end position="125"/>
    </location>
</feature>
<dbReference type="OrthoDB" id="419183at2759"/>
<evidence type="ECO:0000256" key="3">
    <source>
        <dbReference type="ARBA" id="ARBA00022771"/>
    </source>
</evidence>
<evidence type="ECO:0000256" key="2">
    <source>
        <dbReference type="ARBA" id="ARBA00022723"/>
    </source>
</evidence>
<feature type="compositionally biased region" description="Pro residues" evidence="8">
    <location>
        <begin position="143"/>
        <end position="174"/>
    </location>
</feature>
<dbReference type="Gene3D" id="3.30.40.10">
    <property type="entry name" value="Zinc/RING finger domain, C3HC4 (zinc finger)"/>
    <property type="match status" value="1"/>
</dbReference>
<dbReference type="AlphaFoldDB" id="A0A7J7K1P3"/>
<evidence type="ECO:0000256" key="6">
    <source>
        <dbReference type="ARBA" id="ARBA00023242"/>
    </source>
</evidence>
<evidence type="ECO:0000259" key="9">
    <source>
        <dbReference type="PROSITE" id="PS51058"/>
    </source>
</evidence>
<feature type="compositionally biased region" description="Basic and acidic residues" evidence="8">
    <location>
        <begin position="210"/>
        <end position="219"/>
    </location>
</feature>
<dbReference type="PANTHER" id="PTHR46174">
    <property type="entry name" value="CXXC-TYPE ZINC FINGER PROTEIN 1"/>
    <property type="match status" value="1"/>
</dbReference>
<evidence type="ECO:0000256" key="8">
    <source>
        <dbReference type="SAM" id="MobiDB-lite"/>
    </source>
</evidence>
<dbReference type="GO" id="GO:0048188">
    <property type="term" value="C:Set1C/COMPASS complex"/>
    <property type="evidence" value="ECO:0007669"/>
    <property type="project" value="InterPro"/>
</dbReference>
<organism evidence="10 11">
    <name type="scientific">Bugula neritina</name>
    <name type="common">Brown bryozoan</name>
    <name type="synonym">Sertularia neritina</name>
    <dbReference type="NCBI Taxonomy" id="10212"/>
    <lineage>
        <taxon>Eukaryota</taxon>
        <taxon>Metazoa</taxon>
        <taxon>Spiralia</taxon>
        <taxon>Lophotrochozoa</taxon>
        <taxon>Bryozoa</taxon>
        <taxon>Gymnolaemata</taxon>
        <taxon>Cheilostomatida</taxon>
        <taxon>Flustrina</taxon>
        <taxon>Buguloidea</taxon>
        <taxon>Bugulidae</taxon>
        <taxon>Bugula</taxon>
    </lineage>
</organism>
<feature type="compositionally biased region" description="Basic residues" evidence="8">
    <location>
        <begin position="186"/>
        <end position="195"/>
    </location>
</feature>
<gene>
    <name evidence="10" type="ORF">EB796_009161</name>
</gene>
<feature type="region of interest" description="Disordered" evidence="8">
    <location>
        <begin position="132"/>
        <end position="236"/>
    </location>
</feature>
<keyword evidence="2" id="KW-0479">Metal-binding</keyword>
<evidence type="ECO:0000313" key="10">
    <source>
        <dbReference type="EMBL" id="KAF6032560.1"/>
    </source>
</evidence>
<dbReference type="InterPro" id="IPR011011">
    <property type="entry name" value="Znf_FYVE_PHD"/>
</dbReference>
<keyword evidence="11" id="KW-1185">Reference proteome</keyword>
<dbReference type="SMART" id="SM00249">
    <property type="entry name" value="PHD"/>
    <property type="match status" value="1"/>
</dbReference>
<dbReference type="Pfam" id="PF02008">
    <property type="entry name" value="zf-CXXC"/>
    <property type="match status" value="1"/>
</dbReference>